<evidence type="ECO:0000313" key="7">
    <source>
        <dbReference type="EMBL" id="OGI90489.1"/>
    </source>
</evidence>
<dbReference type="EMBL" id="MFUW01000010">
    <property type="protein sequence ID" value="OGI90489.1"/>
    <property type="molecule type" value="Genomic_DNA"/>
</dbReference>
<keyword evidence="3 5" id="KW-0067">ATP-binding</keyword>
<dbReference type="InterPro" id="IPR023631">
    <property type="entry name" value="Amidase_dom"/>
</dbReference>
<dbReference type="PANTHER" id="PTHR11895">
    <property type="entry name" value="TRANSAMIDASE"/>
    <property type="match status" value="1"/>
</dbReference>
<protein>
    <recommendedName>
        <fullName evidence="5">Glutamyl-tRNA(Gln) amidotransferase subunit A</fullName>
        <shortName evidence="5">Glu-ADT subunit A</shortName>
        <ecNumber evidence="5">6.3.5.7</ecNumber>
    </recommendedName>
</protein>
<dbReference type="HAMAP" id="MF_00120">
    <property type="entry name" value="GatA"/>
    <property type="match status" value="1"/>
</dbReference>
<keyword evidence="1 5" id="KW-0436">Ligase</keyword>
<accession>A0A1F6X8M7</accession>
<dbReference type="InterPro" id="IPR000120">
    <property type="entry name" value="Amidase"/>
</dbReference>
<feature type="domain" description="Amidase" evidence="6">
    <location>
        <begin position="24"/>
        <end position="464"/>
    </location>
</feature>
<organism evidence="7 8">
    <name type="scientific">Candidatus Nomurabacteria bacterium RIFCSPLOWO2_01_FULL_40_15</name>
    <dbReference type="NCBI Taxonomy" id="1801772"/>
    <lineage>
        <taxon>Bacteria</taxon>
        <taxon>Candidatus Nomuraibacteriota</taxon>
    </lineage>
</organism>
<comment type="catalytic activity">
    <reaction evidence="5">
        <text>L-glutamyl-tRNA(Gln) + L-glutamine + ATP + H2O = L-glutaminyl-tRNA(Gln) + L-glutamate + ADP + phosphate + H(+)</text>
        <dbReference type="Rhea" id="RHEA:17521"/>
        <dbReference type="Rhea" id="RHEA-COMP:9681"/>
        <dbReference type="Rhea" id="RHEA-COMP:9684"/>
        <dbReference type="ChEBI" id="CHEBI:15377"/>
        <dbReference type="ChEBI" id="CHEBI:15378"/>
        <dbReference type="ChEBI" id="CHEBI:29985"/>
        <dbReference type="ChEBI" id="CHEBI:30616"/>
        <dbReference type="ChEBI" id="CHEBI:43474"/>
        <dbReference type="ChEBI" id="CHEBI:58359"/>
        <dbReference type="ChEBI" id="CHEBI:78520"/>
        <dbReference type="ChEBI" id="CHEBI:78521"/>
        <dbReference type="ChEBI" id="CHEBI:456216"/>
        <dbReference type="EC" id="6.3.5.7"/>
    </reaction>
</comment>
<name>A0A1F6X8M7_9BACT</name>
<keyword evidence="4 5" id="KW-0648">Protein biosynthesis</keyword>
<comment type="similarity">
    <text evidence="5">Belongs to the amidase family. GatA subfamily.</text>
</comment>
<dbReference type="NCBIfam" id="TIGR00132">
    <property type="entry name" value="gatA"/>
    <property type="match status" value="1"/>
</dbReference>
<evidence type="ECO:0000256" key="3">
    <source>
        <dbReference type="ARBA" id="ARBA00022840"/>
    </source>
</evidence>
<dbReference type="EC" id="6.3.5.7" evidence="5"/>
<keyword evidence="2 5" id="KW-0547">Nucleotide-binding</keyword>
<evidence type="ECO:0000256" key="4">
    <source>
        <dbReference type="ARBA" id="ARBA00022917"/>
    </source>
</evidence>
<dbReference type="PANTHER" id="PTHR11895:SF151">
    <property type="entry name" value="GLUTAMYL-TRNA(GLN) AMIDOTRANSFERASE SUBUNIT A"/>
    <property type="match status" value="1"/>
</dbReference>
<comment type="function">
    <text evidence="5">Allows the formation of correctly charged Gln-tRNA(Gln) through the transamidation of misacylated Glu-tRNA(Gln) in organisms which lack glutaminyl-tRNA synthetase. The reaction takes place in the presence of glutamine and ATP through an activated gamma-phospho-Glu-tRNA(Gln).</text>
</comment>
<dbReference type="GO" id="GO:0005524">
    <property type="term" value="F:ATP binding"/>
    <property type="evidence" value="ECO:0007669"/>
    <property type="project" value="UniProtKB-KW"/>
</dbReference>
<reference evidence="7 8" key="1">
    <citation type="journal article" date="2016" name="Nat. Commun.">
        <title>Thousands of microbial genomes shed light on interconnected biogeochemical processes in an aquifer system.</title>
        <authorList>
            <person name="Anantharaman K."/>
            <person name="Brown C.T."/>
            <person name="Hug L.A."/>
            <person name="Sharon I."/>
            <person name="Castelle C.J."/>
            <person name="Probst A.J."/>
            <person name="Thomas B.C."/>
            <person name="Singh A."/>
            <person name="Wilkins M.J."/>
            <person name="Karaoz U."/>
            <person name="Brodie E.L."/>
            <person name="Williams K.H."/>
            <person name="Hubbard S.S."/>
            <person name="Banfield J.F."/>
        </authorList>
    </citation>
    <scope>NUCLEOTIDE SEQUENCE [LARGE SCALE GENOMIC DNA]</scope>
</reference>
<dbReference type="Pfam" id="PF01425">
    <property type="entry name" value="Amidase"/>
    <property type="match status" value="1"/>
</dbReference>
<dbReference type="Gene3D" id="3.90.1300.10">
    <property type="entry name" value="Amidase signature (AS) domain"/>
    <property type="match status" value="1"/>
</dbReference>
<dbReference type="SUPFAM" id="SSF75304">
    <property type="entry name" value="Amidase signature (AS) enzymes"/>
    <property type="match status" value="1"/>
</dbReference>
<evidence type="ECO:0000259" key="6">
    <source>
        <dbReference type="Pfam" id="PF01425"/>
    </source>
</evidence>
<dbReference type="InterPro" id="IPR036928">
    <property type="entry name" value="AS_sf"/>
</dbReference>
<feature type="active site" description="Acyl-ester intermediate" evidence="5">
    <location>
        <position position="176"/>
    </location>
</feature>
<dbReference type="AlphaFoldDB" id="A0A1F6X8M7"/>
<comment type="subunit">
    <text evidence="5">Heterotrimer of A, B and C subunits.</text>
</comment>
<evidence type="ECO:0000256" key="1">
    <source>
        <dbReference type="ARBA" id="ARBA00022598"/>
    </source>
</evidence>
<evidence type="ECO:0000313" key="8">
    <source>
        <dbReference type="Proteomes" id="UP000176814"/>
    </source>
</evidence>
<dbReference type="InterPro" id="IPR004412">
    <property type="entry name" value="GatA"/>
</dbReference>
<feature type="active site" description="Charge relay system" evidence="5">
    <location>
        <position position="77"/>
    </location>
</feature>
<proteinExistence type="inferred from homology"/>
<evidence type="ECO:0000256" key="2">
    <source>
        <dbReference type="ARBA" id="ARBA00022741"/>
    </source>
</evidence>
<dbReference type="GO" id="GO:0030956">
    <property type="term" value="C:glutamyl-tRNA(Gln) amidotransferase complex"/>
    <property type="evidence" value="ECO:0007669"/>
    <property type="project" value="InterPro"/>
</dbReference>
<dbReference type="Proteomes" id="UP000176814">
    <property type="component" value="Unassembled WGS sequence"/>
</dbReference>
<feature type="active site" description="Charge relay system" evidence="5">
    <location>
        <position position="152"/>
    </location>
</feature>
<comment type="caution">
    <text evidence="7">The sequence shown here is derived from an EMBL/GenBank/DDBJ whole genome shotgun (WGS) entry which is preliminary data.</text>
</comment>
<evidence type="ECO:0000256" key="5">
    <source>
        <dbReference type="HAMAP-Rule" id="MF_00120"/>
    </source>
</evidence>
<sequence length="475" mass="52206">MDLKNLTIEGVHQNFLDGKYTCRELVEEYLKVIKEKNKELNAYIEIYDDVLAQADEADKRFADGSATLMTGIPIAIKDNILFKGHTASAGSKILENYTAVYDATVTKDLKKAGAVIVGRTNMDEFAMGSSTQTSFYGVSRNPFDITRVPGGSSGGSAAAVAADMTLVSLGTETCGSVREPAAFCGLVGLKPTYGALSRHGIIAMGNSLDQVSPFGKTVRDAEIIFNTLSRYDTEDSTSVPDALRNKLKSNLSNSKSKKIGVPWHLFKEGVDPVVQENFKESLEKFKSSGYEIVDIELPYSKYSLAAYYIIMPAEVSTNLSRFDGIRYGYSNQKGKDLNEVYMKSRGEGFGKEARRRILLGSYVLSHGYHDAYYNKAVLVRAQIKEEILQAFKNVDFILTPTVPIVPFKLGEKLDDPVAMYLCDIFSAPANLSGVPSIALPSGYTKEGLPLSIQFMAPHFAEDSLFEVGKKFETIR</sequence>
<dbReference type="GO" id="GO:0006412">
    <property type="term" value="P:translation"/>
    <property type="evidence" value="ECO:0007669"/>
    <property type="project" value="UniProtKB-UniRule"/>
</dbReference>
<gene>
    <name evidence="5" type="primary">gatA</name>
    <name evidence="7" type="ORF">A2911_02745</name>
</gene>
<dbReference type="GO" id="GO:0050567">
    <property type="term" value="F:glutaminyl-tRNA synthase (glutamine-hydrolyzing) activity"/>
    <property type="evidence" value="ECO:0007669"/>
    <property type="project" value="UniProtKB-UniRule"/>
</dbReference>